<evidence type="ECO:0000313" key="2">
    <source>
        <dbReference type="EMBL" id="KIM39414.1"/>
    </source>
</evidence>
<feature type="region of interest" description="Disordered" evidence="1">
    <location>
        <begin position="1"/>
        <end position="125"/>
    </location>
</feature>
<accession>A0A0C3C580</accession>
<protein>
    <submittedName>
        <fullName evidence="2">Uncharacterized protein</fullName>
    </submittedName>
</protein>
<dbReference type="AlphaFoldDB" id="A0A0C3C580"/>
<dbReference type="Proteomes" id="UP000053424">
    <property type="component" value="Unassembled WGS sequence"/>
</dbReference>
<sequence>MASVTTNAGGPPNIPLDNKPTFGGLWGRNTAPSNQGPMPPYNNQGQNYNYNNPAQSPSDGNYSNEPPLPPPPAYGQGTSNHGYYEPPPGPPPQAQGQNSYSTPFGSPPPAHTTAQNDSFVGGFRK</sequence>
<gene>
    <name evidence="2" type="ORF">M413DRAFT_446932</name>
</gene>
<name>A0A0C3C580_HEBCY</name>
<reference evidence="2 3" key="1">
    <citation type="submission" date="2014-04" db="EMBL/GenBank/DDBJ databases">
        <authorList>
            <consortium name="DOE Joint Genome Institute"/>
            <person name="Kuo A."/>
            <person name="Gay G."/>
            <person name="Dore J."/>
            <person name="Kohler A."/>
            <person name="Nagy L.G."/>
            <person name="Floudas D."/>
            <person name="Copeland A."/>
            <person name="Barry K.W."/>
            <person name="Cichocki N."/>
            <person name="Veneault-Fourrey C."/>
            <person name="LaButti K."/>
            <person name="Lindquist E.A."/>
            <person name="Lipzen A."/>
            <person name="Lundell T."/>
            <person name="Morin E."/>
            <person name="Murat C."/>
            <person name="Sun H."/>
            <person name="Tunlid A."/>
            <person name="Henrissat B."/>
            <person name="Grigoriev I.V."/>
            <person name="Hibbett D.S."/>
            <person name="Martin F."/>
            <person name="Nordberg H.P."/>
            <person name="Cantor M.N."/>
            <person name="Hua S.X."/>
        </authorList>
    </citation>
    <scope>NUCLEOTIDE SEQUENCE [LARGE SCALE GENOMIC DNA]</scope>
    <source>
        <strain evidence="3">h7</strain>
    </source>
</reference>
<proteinExistence type="predicted"/>
<dbReference type="EMBL" id="KN831785">
    <property type="protein sequence ID" value="KIM39414.1"/>
    <property type="molecule type" value="Genomic_DNA"/>
</dbReference>
<reference evidence="3" key="2">
    <citation type="submission" date="2015-01" db="EMBL/GenBank/DDBJ databases">
        <title>Evolutionary Origins and Diversification of the Mycorrhizal Mutualists.</title>
        <authorList>
            <consortium name="DOE Joint Genome Institute"/>
            <consortium name="Mycorrhizal Genomics Consortium"/>
            <person name="Kohler A."/>
            <person name="Kuo A."/>
            <person name="Nagy L.G."/>
            <person name="Floudas D."/>
            <person name="Copeland A."/>
            <person name="Barry K.W."/>
            <person name="Cichocki N."/>
            <person name="Veneault-Fourrey C."/>
            <person name="LaButti K."/>
            <person name="Lindquist E.A."/>
            <person name="Lipzen A."/>
            <person name="Lundell T."/>
            <person name="Morin E."/>
            <person name="Murat C."/>
            <person name="Riley R."/>
            <person name="Ohm R."/>
            <person name="Sun H."/>
            <person name="Tunlid A."/>
            <person name="Henrissat B."/>
            <person name="Grigoriev I.V."/>
            <person name="Hibbett D.S."/>
            <person name="Martin F."/>
        </authorList>
    </citation>
    <scope>NUCLEOTIDE SEQUENCE [LARGE SCALE GENOMIC DNA]</scope>
    <source>
        <strain evidence="3">h7</strain>
    </source>
</reference>
<evidence type="ECO:0000256" key="1">
    <source>
        <dbReference type="SAM" id="MobiDB-lite"/>
    </source>
</evidence>
<dbReference type="STRING" id="686832.A0A0C3C580"/>
<organism evidence="2 3">
    <name type="scientific">Hebeloma cylindrosporum</name>
    <dbReference type="NCBI Taxonomy" id="76867"/>
    <lineage>
        <taxon>Eukaryota</taxon>
        <taxon>Fungi</taxon>
        <taxon>Dikarya</taxon>
        <taxon>Basidiomycota</taxon>
        <taxon>Agaricomycotina</taxon>
        <taxon>Agaricomycetes</taxon>
        <taxon>Agaricomycetidae</taxon>
        <taxon>Agaricales</taxon>
        <taxon>Agaricineae</taxon>
        <taxon>Hymenogastraceae</taxon>
        <taxon>Hebeloma</taxon>
    </lineage>
</organism>
<dbReference type="HOGENOM" id="CLU_1992904_0_0_1"/>
<keyword evidence="3" id="KW-1185">Reference proteome</keyword>
<feature type="compositionally biased region" description="Polar residues" evidence="1">
    <location>
        <begin position="54"/>
        <end position="64"/>
    </location>
</feature>
<evidence type="ECO:0000313" key="3">
    <source>
        <dbReference type="Proteomes" id="UP000053424"/>
    </source>
</evidence>
<feature type="compositionally biased region" description="Low complexity" evidence="1">
    <location>
        <begin position="41"/>
        <end position="53"/>
    </location>
</feature>